<dbReference type="Proteomes" id="UP000184071">
    <property type="component" value="Unassembled WGS sequence"/>
</dbReference>
<sequence>MDLMEKSKVMTHEKFGEKDFQTIIGNLLRYGVWISLSVAFIGGIIYLMHHGNDIEDYSVFKENDRNIFEVIGTVINGVISGSGEYLIFFGIILLFLTPVFRVLLSLFSFMIEKDYLYVIITLIVIGIIITSISFGFSH</sequence>
<dbReference type="InterPro" id="IPR012861">
    <property type="entry name" value="DUF1634"/>
</dbReference>
<gene>
    <name evidence="2" type="ORF">SAMN05443663_102442</name>
</gene>
<feature type="transmembrane region" description="Helical" evidence="1">
    <location>
        <begin position="116"/>
        <end position="136"/>
    </location>
</feature>
<feature type="transmembrane region" description="Helical" evidence="1">
    <location>
        <begin position="85"/>
        <end position="104"/>
    </location>
</feature>
<dbReference type="Pfam" id="PF07843">
    <property type="entry name" value="DUF1634"/>
    <property type="match status" value="1"/>
</dbReference>
<evidence type="ECO:0000313" key="2">
    <source>
        <dbReference type="EMBL" id="SHG29159.1"/>
    </source>
</evidence>
<feature type="transmembrane region" description="Helical" evidence="1">
    <location>
        <begin position="27"/>
        <end position="48"/>
    </location>
</feature>
<organism evidence="2 3">
    <name type="scientific">Flavobacterium defluvii</name>
    <dbReference type="NCBI Taxonomy" id="370979"/>
    <lineage>
        <taxon>Bacteria</taxon>
        <taxon>Pseudomonadati</taxon>
        <taxon>Bacteroidota</taxon>
        <taxon>Flavobacteriia</taxon>
        <taxon>Flavobacteriales</taxon>
        <taxon>Flavobacteriaceae</taxon>
        <taxon>Flavobacterium</taxon>
    </lineage>
</organism>
<keyword evidence="1" id="KW-0472">Membrane</keyword>
<dbReference type="STRING" id="370979.SAMN05443663_102442"/>
<dbReference type="EMBL" id="FQWC01000002">
    <property type="protein sequence ID" value="SHG29159.1"/>
    <property type="molecule type" value="Genomic_DNA"/>
</dbReference>
<proteinExistence type="predicted"/>
<evidence type="ECO:0000313" key="3">
    <source>
        <dbReference type="Proteomes" id="UP000184071"/>
    </source>
</evidence>
<keyword evidence="1" id="KW-1133">Transmembrane helix</keyword>
<dbReference type="AlphaFoldDB" id="A0A1M5IM81"/>
<evidence type="ECO:0000256" key="1">
    <source>
        <dbReference type="SAM" id="Phobius"/>
    </source>
</evidence>
<protein>
    <submittedName>
        <fullName evidence="2">Uncharacterized membrane protein</fullName>
    </submittedName>
</protein>
<keyword evidence="3" id="KW-1185">Reference proteome</keyword>
<reference evidence="3" key="1">
    <citation type="submission" date="2016-11" db="EMBL/GenBank/DDBJ databases">
        <authorList>
            <person name="Varghese N."/>
            <person name="Submissions S."/>
        </authorList>
    </citation>
    <scope>NUCLEOTIDE SEQUENCE [LARGE SCALE GENOMIC DNA]</scope>
    <source>
        <strain evidence="3">DSM 17963</strain>
    </source>
</reference>
<accession>A0A1M5IM81</accession>
<name>A0A1M5IM81_9FLAO</name>
<keyword evidence="1" id="KW-0812">Transmembrane</keyword>